<evidence type="ECO:0000256" key="1">
    <source>
        <dbReference type="ARBA" id="ARBA00022741"/>
    </source>
</evidence>
<dbReference type="EMBL" id="QRXR01000013">
    <property type="protein sequence ID" value="RGU24001.1"/>
    <property type="molecule type" value="Genomic_DNA"/>
</dbReference>
<evidence type="ECO:0000313" key="6">
    <source>
        <dbReference type="EMBL" id="RGU24001.1"/>
    </source>
</evidence>
<protein>
    <submittedName>
        <fullName evidence="6">ATP-dependent DNA helicase</fullName>
    </submittedName>
</protein>
<dbReference type="PROSITE" id="PS51193">
    <property type="entry name" value="HELICASE_ATP_BIND_2"/>
    <property type="match status" value="1"/>
</dbReference>
<dbReference type="GO" id="GO:0016818">
    <property type="term" value="F:hydrolase activity, acting on acid anhydrides, in phosphorus-containing anhydrides"/>
    <property type="evidence" value="ECO:0007669"/>
    <property type="project" value="InterPro"/>
</dbReference>
<dbReference type="InterPro" id="IPR027417">
    <property type="entry name" value="P-loop_NTPase"/>
</dbReference>
<dbReference type="GO" id="GO:0003676">
    <property type="term" value="F:nucleic acid binding"/>
    <property type="evidence" value="ECO:0007669"/>
    <property type="project" value="InterPro"/>
</dbReference>
<dbReference type="PANTHER" id="PTHR11472">
    <property type="entry name" value="DNA REPAIR DEAD HELICASE RAD3/XP-D SUBFAMILY MEMBER"/>
    <property type="match status" value="1"/>
</dbReference>
<keyword evidence="2" id="KW-0378">Hydrolase</keyword>
<keyword evidence="6" id="KW-0347">Helicase</keyword>
<feature type="domain" description="Helicase ATP-binding" evidence="5">
    <location>
        <begin position="20"/>
        <end position="302"/>
    </location>
</feature>
<dbReference type="GO" id="GO:0005524">
    <property type="term" value="F:ATP binding"/>
    <property type="evidence" value="ECO:0007669"/>
    <property type="project" value="UniProtKB-KW"/>
</dbReference>
<dbReference type="RefSeq" id="WP_117994003.1">
    <property type="nucleotide sequence ID" value="NZ_QRXR01000013.1"/>
</dbReference>
<gene>
    <name evidence="6" type="ORF">DWW89_09150</name>
</gene>
<evidence type="ECO:0000259" key="5">
    <source>
        <dbReference type="PROSITE" id="PS51193"/>
    </source>
</evidence>
<dbReference type="SMART" id="SM00491">
    <property type="entry name" value="HELICc2"/>
    <property type="match status" value="1"/>
</dbReference>
<dbReference type="Pfam" id="PF13307">
    <property type="entry name" value="Helicase_C_2"/>
    <property type="match status" value="1"/>
</dbReference>
<sequence>MCYQNQYQRKAHKEIDEIFLKLLPEAGLSVREEQVKLSHQMLDTLLEGKIALCDAGVGIGKTYAYLVACVLMRRYAAAMGGGRLCDNRPVVISTSSIALQEAIIQEYIPFLSEVFLAAGLIETPLKAIVRKGKEHFVCDSRLEVRLAAIREKPKNEAQKKALFSLRQVYDLDAVPNLSGFDRRLVCVPKFCPKECPGRTSCRYQNYLKEARDTDIFFQICNHNYLLADASHRAKEYKPLLSDYRALIVDEAHKLPEAARQMYGKSLCYEDVLEICYFLEREHQAMAAKRLKGVFHNLFHVIGENHMTSRGLDSAFRLTEECAIVLVEGKALLGELKITLKGITPKWIKNRLEEAEEVLDLFLSQNKRYILHLEHEKGNLPQLCATSRKIPELLSGTLWSQGFPAILTSGTLKAGNGFSRTRQETGLGKEKRVFEYVAKSPFAYDKNCLLYLPQTLQRTKHGSREEAAMLAKHIQRLICSTYGHTLVLFTSYSLMGSVYQILRDSLPFPMVEVWRNAQEEIMRFKTLENAVLFAAGSCWEGVDFPGDIVSSLIIVRLPFAVPDPLSEAEKERYATLTDYIRDIIVPDMQKKLRQGFGRAIRTESDTCVVSILDHRAVAGGRYHEDVLCALPACQMAESIEDVEAFIRRRKQEEYYM</sequence>
<dbReference type="InterPro" id="IPR045028">
    <property type="entry name" value="DinG/Rad3-like"/>
</dbReference>
<keyword evidence="3" id="KW-0067">ATP-binding</keyword>
<dbReference type="InterPro" id="IPR006555">
    <property type="entry name" value="ATP-dep_Helicase_C"/>
</dbReference>
<proteinExistence type="inferred from homology"/>
<evidence type="ECO:0000256" key="2">
    <source>
        <dbReference type="ARBA" id="ARBA00022801"/>
    </source>
</evidence>
<evidence type="ECO:0000256" key="4">
    <source>
        <dbReference type="ARBA" id="ARBA00038058"/>
    </source>
</evidence>
<comment type="caution">
    <text evidence="6">The sequence shown here is derived from an EMBL/GenBank/DDBJ whole genome shotgun (WGS) entry which is preliminary data.</text>
</comment>
<dbReference type="Proteomes" id="UP000283765">
    <property type="component" value="Unassembled WGS sequence"/>
</dbReference>
<dbReference type="SUPFAM" id="SSF52540">
    <property type="entry name" value="P-loop containing nucleoside triphosphate hydrolases"/>
    <property type="match status" value="1"/>
</dbReference>
<dbReference type="InterPro" id="IPR014013">
    <property type="entry name" value="Helic_SF1/SF2_ATP-bd_DinG/Rad3"/>
</dbReference>
<evidence type="ECO:0000256" key="3">
    <source>
        <dbReference type="ARBA" id="ARBA00022840"/>
    </source>
</evidence>
<reference evidence="6 7" key="1">
    <citation type="submission" date="2018-08" db="EMBL/GenBank/DDBJ databases">
        <title>A genome reference for cultivated species of the human gut microbiota.</title>
        <authorList>
            <person name="Zou Y."/>
            <person name="Xue W."/>
            <person name="Luo G."/>
        </authorList>
    </citation>
    <scope>NUCLEOTIDE SEQUENCE [LARGE SCALE GENOMIC DNA]</scope>
    <source>
        <strain evidence="6 7">AF17-27</strain>
    </source>
</reference>
<comment type="similarity">
    <text evidence="4">Belongs to the helicase family. DinG subfamily.</text>
</comment>
<evidence type="ECO:0000313" key="7">
    <source>
        <dbReference type="Proteomes" id="UP000283765"/>
    </source>
</evidence>
<dbReference type="PANTHER" id="PTHR11472:SF34">
    <property type="entry name" value="REGULATOR OF TELOMERE ELONGATION HELICASE 1"/>
    <property type="match status" value="1"/>
</dbReference>
<dbReference type="GO" id="GO:0006139">
    <property type="term" value="P:nucleobase-containing compound metabolic process"/>
    <property type="evidence" value="ECO:0007669"/>
    <property type="project" value="InterPro"/>
</dbReference>
<keyword evidence="1" id="KW-0547">Nucleotide-binding</keyword>
<accession>A0A412RLV5</accession>
<name>A0A412RLV5_9FIRM</name>
<dbReference type="GO" id="GO:0003678">
    <property type="term" value="F:DNA helicase activity"/>
    <property type="evidence" value="ECO:0007669"/>
    <property type="project" value="TreeGrafter"/>
</dbReference>
<organism evidence="6 7">
    <name type="scientific">Agathobacter rectalis</name>
    <dbReference type="NCBI Taxonomy" id="39491"/>
    <lineage>
        <taxon>Bacteria</taxon>
        <taxon>Bacillati</taxon>
        <taxon>Bacillota</taxon>
        <taxon>Clostridia</taxon>
        <taxon>Lachnospirales</taxon>
        <taxon>Lachnospiraceae</taxon>
        <taxon>Agathobacter</taxon>
    </lineage>
</organism>
<dbReference type="AlphaFoldDB" id="A0A412RLV5"/>
<dbReference type="Gene3D" id="3.40.50.300">
    <property type="entry name" value="P-loop containing nucleotide triphosphate hydrolases"/>
    <property type="match status" value="2"/>
</dbReference>